<dbReference type="GO" id="GO:0008270">
    <property type="term" value="F:zinc ion binding"/>
    <property type="evidence" value="ECO:0007669"/>
    <property type="project" value="InterPro"/>
</dbReference>
<feature type="repeat" description="PPR" evidence="7">
    <location>
        <begin position="441"/>
        <end position="475"/>
    </location>
</feature>
<dbReference type="Pfam" id="PF01535">
    <property type="entry name" value="PPR"/>
    <property type="match status" value="7"/>
</dbReference>
<keyword evidence="4" id="KW-0934">Plastid</keyword>
<dbReference type="Proteomes" id="UP000655225">
    <property type="component" value="Unassembled WGS sequence"/>
</dbReference>
<dbReference type="PROSITE" id="PS51375">
    <property type="entry name" value="PPR"/>
    <property type="match status" value="7"/>
</dbReference>
<evidence type="ECO:0000256" key="4">
    <source>
        <dbReference type="ARBA" id="ARBA00022640"/>
    </source>
</evidence>
<dbReference type="FunFam" id="1.25.40.10:FF:000144">
    <property type="entry name" value="Pentatricopeptide repeat-containing protein, mitochondrial"/>
    <property type="match status" value="1"/>
</dbReference>
<dbReference type="InterPro" id="IPR046848">
    <property type="entry name" value="E_motif"/>
</dbReference>
<gene>
    <name evidence="9" type="ORF">HHK36_026785</name>
</gene>
<dbReference type="Pfam" id="PF13041">
    <property type="entry name" value="PPR_2"/>
    <property type="match status" value="3"/>
</dbReference>
<dbReference type="FunFam" id="1.25.40.10:FF:000341">
    <property type="entry name" value="Pentatricopeptide repeat-containing protein chloroplastic"/>
    <property type="match status" value="1"/>
</dbReference>
<evidence type="ECO:0000313" key="10">
    <source>
        <dbReference type="Proteomes" id="UP000655225"/>
    </source>
</evidence>
<evidence type="ECO:0000256" key="1">
    <source>
        <dbReference type="ARBA" id="ARBA00004229"/>
    </source>
</evidence>
<dbReference type="InterPro" id="IPR046960">
    <property type="entry name" value="PPR_At4g14850-like_plant"/>
</dbReference>
<feature type="repeat" description="PPR" evidence="7">
    <location>
        <begin position="541"/>
        <end position="575"/>
    </location>
</feature>
<feature type="repeat" description="PPR" evidence="7">
    <location>
        <begin position="309"/>
        <end position="339"/>
    </location>
</feature>
<dbReference type="SUPFAM" id="SSF81901">
    <property type="entry name" value="HCP-like"/>
    <property type="match status" value="1"/>
</dbReference>
<comment type="similarity">
    <text evidence="2">Belongs to the PPR family. PCMP-H subfamily.</text>
</comment>
<dbReference type="Pfam" id="PF20430">
    <property type="entry name" value="Eplus_motif"/>
    <property type="match status" value="1"/>
</dbReference>
<protein>
    <recommendedName>
        <fullName evidence="8">DYW domain-containing protein</fullName>
    </recommendedName>
</protein>
<dbReference type="GO" id="GO:0003723">
    <property type="term" value="F:RNA binding"/>
    <property type="evidence" value="ECO:0007669"/>
    <property type="project" value="InterPro"/>
</dbReference>
<evidence type="ECO:0000259" key="8">
    <source>
        <dbReference type="Pfam" id="PF14432"/>
    </source>
</evidence>
<dbReference type="Pfam" id="PF20431">
    <property type="entry name" value="E_motif"/>
    <property type="match status" value="1"/>
</dbReference>
<dbReference type="NCBIfam" id="TIGR00756">
    <property type="entry name" value="PPR"/>
    <property type="match status" value="7"/>
</dbReference>
<dbReference type="FunFam" id="1.25.40.10:FF:000725">
    <property type="entry name" value="Pentatricopeptide repeat-containing protein At3g63370, chloroplastic"/>
    <property type="match status" value="1"/>
</dbReference>
<dbReference type="InterPro" id="IPR032867">
    <property type="entry name" value="DYW_dom"/>
</dbReference>
<feature type="domain" description="DYW" evidence="8">
    <location>
        <begin position="858"/>
        <end position="945"/>
    </location>
</feature>
<evidence type="ECO:0000256" key="6">
    <source>
        <dbReference type="ARBA" id="ARBA00022946"/>
    </source>
</evidence>
<feature type="repeat" description="PPR" evidence="7">
    <location>
        <begin position="239"/>
        <end position="273"/>
    </location>
</feature>
<feature type="repeat" description="PPR" evidence="7">
    <location>
        <begin position="137"/>
        <end position="171"/>
    </location>
</feature>
<dbReference type="FunFam" id="1.25.40.10:FF:000366">
    <property type="entry name" value="Pentatricopeptide (PPR) repeat-containing protein"/>
    <property type="match status" value="1"/>
</dbReference>
<evidence type="ECO:0000313" key="9">
    <source>
        <dbReference type="EMBL" id="KAF8388119.1"/>
    </source>
</evidence>
<keyword evidence="3" id="KW-0150">Chloroplast</keyword>
<dbReference type="OrthoDB" id="1846880at2759"/>
<dbReference type="Pfam" id="PF14432">
    <property type="entry name" value="DYW_deaminase"/>
    <property type="match status" value="1"/>
</dbReference>
<keyword evidence="6" id="KW-0809">Transit peptide</keyword>
<organism evidence="9 10">
    <name type="scientific">Tetracentron sinense</name>
    <name type="common">Spur-leaf</name>
    <dbReference type="NCBI Taxonomy" id="13715"/>
    <lineage>
        <taxon>Eukaryota</taxon>
        <taxon>Viridiplantae</taxon>
        <taxon>Streptophyta</taxon>
        <taxon>Embryophyta</taxon>
        <taxon>Tracheophyta</taxon>
        <taxon>Spermatophyta</taxon>
        <taxon>Magnoliopsida</taxon>
        <taxon>Trochodendrales</taxon>
        <taxon>Trochodendraceae</taxon>
        <taxon>Tetracentron</taxon>
    </lineage>
</organism>
<dbReference type="FunFam" id="1.25.40.10:FF:000395">
    <property type="entry name" value="Pentatricopeptide repeat-containing protein chloroplastic"/>
    <property type="match status" value="1"/>
</dbReference>
<dbReference type="OMA" id="CRVHSNK"/>
<dbReference type="InterPro" id="IPR011990">
    <property type="entry name" value="TPR-like_helical_dom_sf"/>
</dbReference>
<dbReference type="PANTHER" id="PTHR24015:SF356">
    <property type="entry name" value="DYW DOMAIN-CONTAINING PROTEIN"/>
    <property type="match status" value="1"/>
</dbReference>
<name>A0A834YGK2_TETSI</name>
<keyword evidence="10" id="KW-1185">Reference proteome</keyword>
<feature type="repeat" description="PPR" evidence="7">
    <location>
        <begin position="340"/>
        <end position="374"/>
    </location>
</feature>
<evidence type="ECO:0000256" key="5">
    <source>
        <dbReference type="ARBA" id="ARBA00022737"/>
    </source>
</evidence>
<dbReference type="InterPro" id="IPR002885">
    <property type="entry name" value="PPR_rpt"/>
</dbReference>
<evidence type="ECO:0000256" key="7">
    <source>
        <dbReference type="PROSITE-ProRule" id="PRU00708"/>
    </source>
</evidence>
<comment type="subcellular location">
    <subcellularLocation>
        <location evidence="1">Plastid</location>
        <location evidence="1">Chloroplast</location>
    </subcellularLocation>
</comment>
<dbReference type="Gene3D" id="1.25.40.10">
    <property type="entry name" value="Tetratricopeptide repeat domain"/>
    <property type="match status" value="5"/>
</dbReference>
<dbReference type="FunFam" id="1.25.40.10:FF:000073">
    <property type="entry name" value="Pentatricopeptide repeat-containing protein chloroplastic"/>
    <property type="match status" value="1"/>
</dbReference>
<evidence type="ECO:0000256" key="3">
    <source>
        <dbReference type="ARBA" id="ARBA00022528"/>
    </source>
</evidence>
<dbReference type="EMBL" id="JABCRI010000020">
    <property type="protein sequence ID" value="KAF8388119.1"/>
    <property type="molecule type" value="Genomic_DNA"/>
</dbReference>
<keyword evidence="5" id="KW-0677">Repeat</keyword>
<feature type="repeat" description="PPR" evidence="7">
    <location>
        <begin position="642"/>
        <end position="676"/>
    </location>
</feature>
<reference evidence="9 10" key="1">
    <citation type="submission" date="2020-04" db="EMBL/GenBank/DDBJ databases">
        <title>Plant Genome Project.</title>
        <authorList>
            <person name="Zhang R.-G."/>
        </authorList>
    </citation>
    <scope>NUCLEOTIDE SEQUENCE [LARGE SCALE GENOMIC DNA]</scope>
    <source>
        <strain evidence="9">YNK0</strain>
        <tissue evidence="9">Leaf</tissue>
    </source>
</reference>
<dbReference type="GO" id="GO:0009451">
    <property type="term" value="P:RNA modification"/>
    <property type="evidence" value="ECO:0007669"/>
    <property type="project" value="InterPro"/>
</dbReference>
<accession>A0A834YGK2</accession>
<proteinExistence type="inferred from homology"/>
<dbReference type="AlphaFoldDB" id="A0A834YGK2"/>
<evidence type="ECO:0000256" key="2">
    <source>
        <dbReference type="ARBA" id="ARBA00006643"/>
    </source>
</evidence>
<dbReference type="GO" id="GO:0009507">
    <property type="term" value="C:chloroplast"/>
    <property type="evidence" value="ECO:0007669"/>
    <property type="project" value="UniProtKB-SubCell"/>
</dbReference>
<sequence length="993" mass="111289">MAKSLHYCYCNSPSTFKKPQINPPLQISNLPQNPIKIPSLKEICKQGNLKEAFLSFSSLFTSQDPPQFSLDNAYSSILELCASKKALAQVQQIHAHIITSNVGSDSVFLTTKLVFTYGKCGSLSNAENLFDKMPHRTIFTWNAMIGAYVTNGEPLEALELYQEMRLLGIPVDACTFPSILKACGGVKDLLCGAEIHGLAIKCGYASFVFVVNSLVAMYAKCNDVNGARQLFDRMIERGDVVSWNSIISAYSASGQPVEALRLFRDMQKAGVATNSYTVVGALQACEETSFSKLGMEIHAGLLKYGRYLNAYEANALVVMYARCGRMGEAVRVFREMDEKDNISWNSMLSGFAQNGLYNEAIEFFCEMQDVGKKPDQVSIISIVSAFVHLGNLLNGMELHAYAIRHGLDADLQVGNMLIDMYAKFYCTNYMGRVFDKMSDKDFISWTTIIAGFAQNHCHFEALELFREVQMEGMKVDAMMIGSILLACRGVRCSSYVKQIHNYIIRHWLFDLVLENMIVDVYGECGNIEYASWIFEGIEHKDIVSWTSMISCCVHNGLANEALDLFHGLVVIGIEPDSVALVSILSAAASLSALSIGKEIHGFLIRNGFILDGPIASSLLDMYARCGHVDNSYKIFNSIGHKDLVLWTSMISASGMHGHGQETINLFRRMQEIDLIPDHITFLALLYACSHSGLIDEGRKYLEVMKCEYQLEPWPEHYACMVDLLGRANRLDEAYKFIKSMMIEPTAAVWCSLLGACRVHSNHKLGEIAAQKLLELEPENPGSYVLVSNVFAATGRWIDVDDVRMRMKGKGLRKNPACSWIEVGNKVHAFMVRDRSHPQTEEIYLKLAQITERLEKEGGYVAETKFVLHNVREEEKVKMLYGHSERLAIAYGLLGTPNGTPIRITKNLRVCGDCHVFAKLVSKFFEREIVVRDANRFHHFDGGNCRMWLEPKVPGSIDRDLLMIFLWNEQQDQIDGLGTETLQHIDKKLTVPSV</sequence>
<comment type="caution">
    <text evidence="9">The sequence shown here is derived from an EMBL/GenBank/DDBJ whole genome shotgun (WGS) entry which is preliminary data.</text>
</comment>
<dbReference type="InterPro" id="IPR046849">
    <property type="entry name" value="E2_motif"/>
</dbReference>
<dbReference type="PANTHER" id="PTHR24015">
    <property type="entry name" value="OS07G0578800 PROTEIN-RELATED"/>
    <property type="match status" value="1"/>
</dbReference>